<evidence type="ECO:0000256" key="3">
    <source>
        <dbReference type="ARBA" id="ARBA00022517"/>
    </source>
</evidence>
<comment type="similarity">
    <text evidence="2 6">Belongs to the RRP36 family.</text>
</comment>
<keyword evidence="6" id="KW-0687">Ribonucleoprotein</keyword>
<dbReference type="Proteomes" id="UP000035682">
    <property type="component" value="Unplaced"/>
</dbReference>
<keyword evidence="8" id="KW-1185">Reference proteome</keyword>
<reference evidence="9" key="2">
    <citation type="submission" date="2020-12" db="UniProtKB">
        <authorList>
            <consortium name="WormBaseParasite"/>
        </authorList>
    </citation>
    <scope>IDENTIFICATION</scope>
</reference>
<evidence type="ECO:0000256" key="1">
    <source>
        <dbReference type="ARBA" id="ARBA00004604"/>
    </source>
</evidence>
<comment type="function">
    <text evidence="6">Component of the 90S pre-ribosome involved in the maturation of rRNAs. Required for early cleavages of the pre-RNAs in the 40S ribosomal subunit maturation pathway.</text>
</comment>
<evidence type="ECO:0000313" key="8">
    <source>
        <dbReference type="Proteomes" id="UP000035682"/>
    </source>
</evidence>
<dbReference type="eggNOG" id="KOG3190">
    <property type="taxonomic scope" value="Eukaryota"/>
</dbReference>
<dbReference type="GO" id="GO:0030686">
    <property type="term" value="C:90S preribosome"/>
    <property type="evidence" value="ECO:0007669"/>
    <property type="project" value="TreeGrafter"/>
</dbReference>
<evidence type="ECO:0000256" key="5">
    <source>
        <dbReference type="ARBA" id="ARBA00023242"/>
    </source>
</evidence>
<dbReference type="PANTHER" id="PTHR21738:SF0">
    <property type="entry name" value="RIBOSOMAL RNA PROCESSING PROTEIN 36 HOMOLOG"/>
    <property type="match status" value="1"/>
</dbReference>
<dbReference type="RefSeq" id="XP_024503219.1">
    <property type="nucleotide sequence ID" value="XM_024649331.1"/>
</dbReference>
<dbReference type="OrthoDB" id="448446at2759"/>
<reference evidence="7 8" key="1">
    <citation type="submission" date="2014-09" db="EMBL/GenBank/DDBJ databases">
        <authorList>
            <person name="Martin A.A."/>
        </authorList>
    </citation>
    <scope>NUCLEOTIDE SEQUENCE</scope>
    <source>
        <strain evidence="8">ED321</strain>
        <strain evidence="7">ED321 Heterogonic</strain>
    </source>
</reference>
<evidence type="ECO:0000256" key="6">
    <source>
        <dbReference type="RuleBase" id="RU368027"/>
    </source>
</evidence>
<keyword evidence="4 6" id="KW-0698">rRNA processing</keyword>
<dbReference type="InterPro" id="IPR009292">
    <property type="entry name" value="RRP36"/>
</dbReference>
<dbReference type="EMBL" id="LN609528">
    <property type="protein sequence ID" value="CEF64018.1"/>
    <property type="molecule type" value="Genomic_DNA"/>
</dbReference>
<dbReference type="WormBase" id="SRAE_1000227400">
    <property type="protein sequence ID" value="SRP03661"/>
    <property type="gene ID" value="WBGene00258888"/>
</dbReference>
<dbReference type="GO" id="GO:0000462">
    <property type="term" value="P:maturation of SSU-rRNA from tricistronic rRNA transcript (SSU-rRNA, 5.8S rRNA, LSU-rRNA)"/>
    <property type="evidence" value="ECO:0007669"/>
    <property type="project" value="TreeGrafter"/>
</dbReference>
<keyword evidence="3 6" id="KW-0690">Ribosome biogenesis</keyword>
<dbReference type="PANTHER" id="PTHR21738">
    <property type="entry name" value="RIBOSOMAL RNA PROCESSING PROTEIN 36 HOMOLOG"/>
    <property type="match status" value="1"/>
</dbReference>
<keyword evidence="5 6" id="KW-0539">Nucleus</keyword>
<evidence type="ECO:0000256" key="4">
    <source>
        <dbReference type="ARBA" id="ARBA00022552"/>
    </source>
</evidence>
<accession>A0A090L7B0</accession>
<gene>
    <name evidence="7 9 10" type="ORF">SRAE_1000227400</name>
</gene>
<dbReference type="Pfam" id="PF06102">
    <property type="entry name" value="RRP36"/>
    <property type="match status" value="1"/>
</dbReference>
<protein>
    <recommendedName>
        <fullName evidence="6">rRNA biogenesis protein RRP36</fullName>
    </recommendedName>
</protein>
<dbReference type="STRING" id="34506.A0A090L7B0"/>
<sequence>MKTKGDKPLEISYKKPVKLIKKPKFGEKPRGFDPRFDSRCGDFHEGAFRKCYSFLNEIRQDEVKALKEELQKCKNTNPERANKIRDILKKRKCQEMNEKMIDLKKETINEVVKDNIERMNSGKKPIFYKPSQMKEKIAKKKFEYFKEEGKLNKYLEKKQRHS</sequence>
<dbReference type="GO" id="GO:0005730">
    <property type="term" value="C:nucleolus"/>
    <property type="evidence" value="ECO:0007669"/>
    <property type="project" value="UniProtKB-SubCell"/>
</dbReference>
<dbReference type="GeneID" id="36376383"/>
<evidence type="ECO:0000313" key="10">
    <source>
        <dbReference type="WormBase" id="SRAE_1000227400"/>
    </source>
</evidence>
<dbReference type="WBParaSite" id="SRAE_1000227400.1">
    <property type="protein sequence ID" value="SRAE_1000227400.1"/>
    <property type="gene ID" value="WBGene00258888"/>
</dbReference>
<name>A0A090L7B0_STRRB</name>
<organism evidence="7">
    <name type="scientific">Strongyloides ratti</name>
    <name type="common">Parasitic roundworm</name>
    <dbReference type="NCBI Taxonomy" id="34506"/>
    <lineage>
        <taxon>Eukaryota</taxon>
        <taxon>Metazoa</taxon>
        <taxon>Ecdysozoa</taxon>
        <taxon>Nematoda</taxon>
        <taxon>Chromadorea</taxon>
        <taxon>Rhabditida</taxon>
        <taxon>Tylenchina</taxon>
        <taxon>Panagrolaimomorpha</taxon>
        <taxon>Strongyloidoidea</taxon>
        <taxon>Strongyloididae</taxon>
        <taxon>Strongyloides</taxon>
    </lineage>
</organism>
<dbReference type="CTD" id="36376383"/>
<evidence type="ECO:0000256" key="2">
    <source>
        <dbReference type="ARBA" id="ARBA00009418"/>
    </source>
</evidence>
<dbReference type="OMA" id="RFDEKCG"/>
<proteinExistence type="inferred from homology"/>
<evidence type="ECO:0000313" key="7">
    <source>
        <dbReference type="EMBL" id="CEF64018.1"/>
    </source>
</evidence>
<comment type="subcellular location">
    <subcellularLocation>
        <location evidence="1 6">Nucleus</location>
        <location evidence="1 6">Nucleolus</location>
    </subcellularLocation>
</comment>
<evidence type="ECO:0000313" key="9">
    <source>
        <dbReference type="WBParaSite" id="SRAE_1000227400.1"/>
    </source>
</evidence>
<comment type="subunit">
    <text evidence="6">Associates with 90S and pre-40S pre-ribosomal particles.</text>
</comment>
<dbReference type="AlphaFoldDB" id="A0A090L7B0"/>